<dbReference type="Proteomes" id="UP000184383">
    <property type="component" value="Unassembled WGS sequence"/>
</dbReference>
<evidence type="ECO:0000313" key="2">
    <source>
        <dbReference type="EMBL" id="OJJ40413.1"/>
    </source>
</evidence>
<feature type="region of interest" description="Disordered" evidence="1">
    <location>
        <begin position="201"/>
        <end position="224"/>
    </location>
</feature>
<organism evidence="2 3">
    <name type="scientific">Aspergillus wentii DTO 134E9</name>
    <dbReference type="NCBI Taxonomy" id="1073089"/>
    <lineage>
        <taxon>Eukaryota</taxon>
        <taxon>Fungi</taxon>
        <taxon>Dikarya</taxon>
        <taxon>Ascomycota</taxon>
        <taxon>Pezizomycotina</taxon>
        <taxon>Eurotiomycetes</taxon>
        <taxon>Eurotiomycetidae</taxon>
        <taxon>Eurotiales</taxon>
        <taxon>Aspergillaceae</taxon>
        <taxon>Aspergillus</taxon>
        <taxon>Aspergillus subgen. Cremei</taxon>
    </lineage>
</organism>
<keyword evidence="3" id="KW-1185">Reference proteome</keyword>
<evidence type="ECO:0000313" key="3">
    <source>
        <dbReference type="Proteomes" id="UP000184383"/>
    </source>
</evidence>
<feature type="region of interest" description="Disordered" evidence="1">
    <location>
        <begin position="29"/>
        <end position="110"/>
    </location>
</feature>
<dbReference type="GeneID" id="63755521"/>
<accession>A0A1L9RZS3</accession>
<name>A0A1L9RZS3_ASPWE</name>
<dbReference type="RefSeq" id="XP_040694089.1">
    <property type="nucleotide sequence ID" value="XM_040839673.1"/>
</dbReference>
<evidence type="ECO:0000256" key="1">
    <source>
        <dbReference type="SAM" id="MobiDB-lite"/>
    </source>
</evidence>
<gene>
    <name evidence="2" type="ORF">ASPWEDRAFT_99602</name>
</gene>
<proteinExistence type="predicted"/>
<dbReference type="VEuPathDB" id="FungiDB:ASPWEDRAFT_99602"/>
<feature type="compositionally biased region" description="Low complexity" evidence="1">
    <location>
        <begin position="40"/>
        <end position="61"/>
    </location>
</feature>
<sequence length="370" mass="40618">MGEPNINRKSWESFSSGFSNLEISISQDSCYASDEVSVASNNPNTTGKPTSSSSSSTPASDSSHRTYPKSILKKPSTDLEEDSECESGYGSDASDFGYDALSEESDDDDEDMYEVAAWDDASDIMSDTYDDDDDDESLDGSFIAFEFESMVRFDTNVHYIEAPEPSDDEGPDTEMTCHELMELARNSGSLQLVETEYPSADLMDDGEDDHNHGPNADRPEEHTRDVVDLDKRIFVAYMNGINGIADSQYKSHLRARVDEIKMGRTQPQPMEAISTNGVYLEHVLNHVIGVFGNLVAKEELDELVHISEEKGAQVPSEQTENSNQALLGKIECLLSERLANDQVDVGEDELSFFAGGVACALENGNICASE</sequence>
<protein>
    <submittedName>
        <fullName evidence="2">Uncharacterized protein</fullName>
    </submittedName>
</protein>
<dbReference type="OrthoDB" id="4199007at2759"/>
<feature type="compositionally biased region" description="Basic and acidic residues" evidence="1">
    <location>
        <begin position="209"/>
        <end position="224"/>
    </location>
</feature>
<dbReference type="AlphaFoldDB" id="A0A1L9RZS3"/>
<feature type="compositionally biased region" description="Acidic residues" evidence="1">
    <location>
        <begin position="101"/>
        <end position="110"/>
    </location>
</feature>
<dbReference type="EMBL" id="KV878209">
    <property type="protein sequence ID" value="OJJ40413.1"/>
    <property type="molecule type" value="Genomic_DNA"/>
</dbReference>
<reference evidence="3" key="1">
    <citation type="journal article" date="2017" name="Genome Biol.">
        <title>Comparative genomics reveals high biological diversity and specific adaptations in the industrially and medically important fungal genus Aspergillus.</title>
        <authorList>
            <person name="de Vries R.P."/>
            <person name="Riley R."/>
            <person name="Wiebenga A."/>
            <person name="Aguilar-Osorio G."/>
            <person name="Amillis S."/>
            <person name="Uchima C.A."/>
            <person name="Anderluh G."/>
            <person name="Asadollahi M."/>
            <person name="Askin M."/>
            <person name="Barry K."/>
            <person name="Battaglia E."/>
            <person name="Bayram O."/>
            <person name="Benocci T."/>
            <person name="Braus-Stromeyer S.A."/>
            <person name="Caldana C."/>
            <person name="Canovas D."/>
            <person name="Cerqueira G.C."/>
            <person name="Chen F."/>
            <person name="Chen W."/>
            <person name="Choi C."/>
            <person name="Clum A."/>
            <person name="Dos Santos R.A."/>
            <person name="Damasio A.R."/>
            <person name="Diallinas G."/>
            <person name="Emri T."/>
            <person name="Fekete E."/>
            <person name="Flipphi M."/>
            <person name="Freyberg S."/>
            <person name="Gallo A."/>
            <person name="Gournas C."/>
            <person name="Habgood R."/>
            <person name="Hainaut M."/>
            <person name="Harispe M.L."/>
            <person name="Henrissat B."/>
            <person name="Hilden K.S."/>
            <person name="Hope R."/>
            <person name="Hossain A."/>
            <person name="Karabika E."/>
            <person name="Karaffa L."/>
            <person name="Karanyi Z."/>
            <person name="Krasevec N."/>
            <person name="Kuo A."/>
            <person name="Kusch H."/>
            <person name="LaButti K."/>
            <person name="Lagendijk E.L."/>
            <person name="Lapidus A."/>
            <person name="Levasseur A."/>
            <person name="Lindquist E."/>
            <person name="Lipzen A."/>
            <person name="Logrieco A.F."/>
            <person name="MacCabe A."/>
            <person name="Maekelae M.R."/>
            <person name="Malavazi I."/>
            <person name="Melin P."/>
            <person name="Meyer V."/>
            <person name="Mielnichuk N."/>
            <person name="Miskei M."/>
            <person name="Molnar A.P."/>
            <person name="Mule G."/>
            <person name="Ngan C.Y."/>
            <person name="Orejas M."/>
            <person name="Orosz E."/>
            <person name="Ouedraogo J.P."/>
            <person name="Overkamp K.M."/>
            <person name="Park H.-S."/>
            <person name="Perrone G."/>
            <person name="Piumi F."/>
            <person name="Punt P.J."/>
            <person name="Ram A.F."/>
            <person name="Ramon A."/>
            <person name="Rauscher S."/>
            <person name="Record E."/>
            <person name="Riano-Pachon D.M."/>
            <person name="Robert V."/>
            <person name="Roehrig J."/>
            <person name="Ruller R."/>
            <person name="Salamov A."/>
            <person name="Salih N.S."/>
            <person name="Samson R.A."/>
            <person name="Sandor E."/>
            <person name="Sanguinetti M."/>
            <person name="Schuetze T."/>
            <person name="Sepcic K."/>
            <person name="Shelest E."/>
            <person name="Sherlock G."/>
            <person name="Sophianopoulou V."/>
            <person name="Squina F.M."/>
            <person name="Sun H."/>
            <person name="Susca A."/>
            <person name="Todd R.B."/>
            <person name="Tsang A."/>
            <person name="Unkles S.E."/>
            <person name="van de Wiele N."/>
            <person name="van Rossen-Uffink D."/>
            <person name="Oliveira J.V."/>
            <person name="Vesth T.C."/>
            <person name="Visser J."/>
            <person name="Yu J.-H."/>
            <person name="Zhou M."/>
            <person name="Andersen M.R."/>
            <person name="Archer D.B."/>
            <person name="Baker S.E."/>
            <person name="Benoit I."/>
            <person name="Brakhage A.A."/>
            <person name="Braus G.H."/>
            <person name="Fischer R."/>
            <person name="Frisvad J.C."/>
            <person name="Goldman G.H."/>
            <person name="Houbraken J."/>
            <person name="Oakley B."/>
            <person name="Pocsi I."/>
            <person name="Scazzocchio C."/>
            <person name="Seiboth B."/>
            <person name="vanKuyk P.A."/>
            <person name="Wortman J."/>
            <person name="Dyer P.S."/>
            <person name="Grigoriev I.V."/>
        </authorList>
    </citation>
    <scope>NUCLEOTIDE SEQUENCE [LARGE SCALE GENOMIC DNA]</scope>
    <source>
        <strain evidence="3">DTO 134E9</strain>
    </source>
</reference>